<evidence type="ECO:0000313" key="1">
    <source>
        <dbReference type="EMBL" id="RAH72349.1"/>
    </source>
</evidence>
<protein>
    <submittedName>
        <fullName evidence="1">Uncharacterized protein</fullName>
    </submittedName>
</protein>
<keyword evidence="2" id="KW-1185">Reference proteome</keyword>
<evidence type="ECO:0000313" key="2">
    <source>
        <dbReference type="Proteomes" id="UP000249661"/>
    </source>
</evidence>
<dbReference type="EMBL" id="KZ824944">
    <property type="protein sequence ID" value="RAH72349.1"/>
    <property type="molecule type" value="Genomic_DNA"/>
</dbReference>
<sequence length="132" mass="14319">MKYSVITFRTLTAHRRLRSATGWNCHRELNRGAAGVWNSGSRRGTHPGSQIKPAPCRARSTYGLKMLKVLKVRSDQGAIHCTGGLPCQGALVVLTPQPSRVATPTPPFVDLNRGRWIGIASSSPSTYLGSHL</sequence>
<organism evidence="1 2">
    <name type="scientific">Aspergillus aculeatinus CBS 121060</name>
    <dbReference type="NCBI Taxonomy" id="1448322"/>
    <lineage>
        <taxon>Eukaryota</taxon>
        <taxon>Fungi</taxon>
        <taxon>Dikarya</taxon>
        <taxon>Ascomycota</taxon>
        <taxon>Pezizomycotina</taxon>
        <taxon>Eurotiomycetes</taxon>
        <taxon>Eurotiomycetidae</taxon>
        <taxon>Eurotiales</taxon>
        <taxon>Aspergillaceae</taxon>
        <taxon>Aspergillus</taxon>
        <taxon>Aspergillus subgen. Circumdati</taxon>
    </lineage>
</organism>
<accession>A0ACD1HFI3</accession>
<dbReference type="Proteomes" id="UP000249661">
    <property type="component" value="Unassembled WGS sequence"/>
</dbReference>
<name>A0ACD1HFI3_9EURO</name>
<proteinExistence type="predicted"/>
<gene>
    <name evidence="1" type="ORF">BO66DRAFT_33506</name>
</gene>
<reference evidence="1" key="1">
    <citation type="submission" date="2018-02" db="EMBL/GenBank/DDBJ databases">
        <title>The genomes of Aspergillus section Nigri reveals drivers in fungal speciation.</title>
        <authorList>
            <consortium name="DOE Joint Genome Institute"/>
            <person name="Vesth T.C."/>
            <person name="Nybo J."/>
            <person name="Theobald S."/>
            <person name="Brandl J."/>
            <person name="Frisvad J.C."/>
            <person name="Nielsen K.F."/>
            <person name="Lyhne E.K."/>
            <person name="Kogle M.E."/>
            <person name="Kuo A."/>
            <person name="Riley R."/>
            <person name="Clum A."/>
            <person name="Nolan M."/>
            <person name="Lipzen A."/>
            <person name="Salamov A."/>
            <person name="Henrissat B."/>
            <person name="Wiebenga A."/>
            <person name="De vries R.P."/>
            <person name="Grigoriev I.V."/>
            <person name="Mortensen U.H."/>
            <person name="Andersen M.R."/>
            <person name="Baker S.E."/>
        </authorList>
    </citation>
    <scope>NUCLEOTIDE SEQUENCE</scope>
    <source>
        <strain evidence="1">CBS 121060</strain>
    </source>
</reference>